<feature type="non-terminal residue" evidence="1">
    <location>
        <position position="1"/>
    </location>
</feature>
<organism evidence="1">
    <name type="scientific">Arion vulgaris</name>
    <dbReference type="NCBI Taxonomy" id="1028688"/>
    <lineage>
        <taxon>Eukaryota</taxon>
        <taxon>Metazoa</taxon>
        <taxon>Spiralia</taxon>
        <taxon>Lophotrochozoa</taxon>
        <taxon>Mollusca</taxon>
        <taxon>Gastropoda</taxon>
        <taxon>Heterobranchia</taxon>
        <taxon>Euthyneura</taxon>
        <taxon>Panpulmonata</taxon>
        <taxon>Eupulmonata</taxon>
        <taxon>Stylommatophora</taxon>
        <taxon>Helicina</taxon>
        <taxon>Arionoidea</taxon>
        <taxon>Arionidae</taxon>
        <taxon>Arion</taxon>
    </lineage>
</organism>
<dbReference type="EMBL" id="HACG01048499">
    <property type="protein sequence ID" value="CEK95364.1"/>
    <property type="molecule type" value="Transcribed_RNA"/>
</dbReference>
<evidence type="ECO:0000313" key="1">
    <source>
        <dbReference type="EMBL" id="CEK95364.1"/>
    </source>
</evidence>
<protein>
    <submittedName>
        <fullName evidence="1">Uncharacterized protein</fullName>
    </submittedName>
</protein>
<accession>A0A0B7BPY8</accession>
<dbReference type="AlphaFoldDB" id="A0A0B7BPY8"/>
<reference evidence="1" key="1">
    <citation type="submission" date="2014-12" db="EMBL/GenBank/DDBJ databases">
        <title>Insight into the proteome of Arion vulgaris.</title>
        <authorList>
            <person name="Aradska J."/>
            <person name="Bulat T."/>
            <person name="Smidak R."/>
            <person name="Sarate P."/>
            <person name="Gangsoo J."/>
            <person name="Sialana F."/>
            <person name="Bilban M."/>
            <person name="Lubec G."/>
        </authorList>
    </citation>
    <scope>NUCLEOTIDE SEQUENCE</scope>
    <source>
        <tissue evidence="1">Skin</tissue>
    </source>
</reference>
<name>A0A0B7BPY8_9EUPU</name>
<proteinExistence type="predicted"/>
<gene>
    <name evidence="1" type="primary">ORF206590</name>
</gene>
<sequence length="96" mass="11413">FLSCHLGRENWLSTTPPWRPRRRHDGEIPNFKIARVESFRVIRVSELNRNKSLHVVKRGSTTTNYNSQPWSKRKILTGSQDNQVERAKWELVTTRR</sequence>